<name>A0ABD2PPX1_9PLAT</name>
<accession>A0ABD2PPX1</accession>
<protein>
    <submittedName>
        <fullName evidence="1">Uncharacterized protein</fullName>
    </submittedName>
</protein>
<evidence type="ECO:0000313" key="2">
    <source>
        <dbReference type="Proteomes" id="UP001626550"/>
    </source>
</evidence>
<reference evidence="1 2" key="1">
    <citation type="submission" date="2024-11" db="EMBL/GenBank/DDBJ databases">
        <title>Adaptive evolution of stress response genes in parasites aligns with host niche diversity.</title>
        <authorList>
            <person name="Hahn C."/>
            <person name="Resl P."/>
        </authorList>
    </citation>
    <scope>NUCLEOTIDE SEQUENCE [LARGE SCALE GENOMIC DNA]</scope>
    <source>
        <strain evidence="1">EGGRZ-B1_66</strain>
        <tissue evidence="1">Body</tissue>
    </source>
</reference>
<dbReference type="Proteomes" id="UP001626550">
    <property type="component" value="Unassembled WGS sequence"/>
</dbReference>
<keyword evidence="2" id="KW-1185">Reference proteome</keyword>
<feature type="non-terminal residue" evidence="1">
    <location>
        <position position="53"/>
    </location>
</feature>
<sequence>VYQAATNMGLRASNCKLIQYSQGTRTTFGVAYVDVDNVDNGGNPLLSGIADDD</sequence>
<dbReference type="AlphaFoldDB" id="A0ABD2PPX1"/>
<organism evidence="1 2">
    <name type="scientific">Cichlidogyrus casuarinus</name>
    <dbReference type="NCBI Taxonomy" id="1844966"/>
    <lineage>
        <taxon>Eukaryota</taxon>
        <taxon>Metazoa</taxon>
        <taxon>Spiralia</taxon>
        <taxon>Lophotrochozoa</taxon>
        <taxon>Platyhelminthes</taxon>
        <taxon>Monogenea</taxon>
        <taxon>Monopisthocotylea</taxon>
        <taxon>Dactylogyridea</taxon>
        <taxon>Ancyrocephalidae</taxon>
        <taxon>Cichlidogyrus</taxon>
    </lineage>
</organism>
<feature type="non-terminal residue" evidence="1">
    <location>
        <position position="1"/>
    </location>
</feature>
<comment type="caution">
    <text evidence="1">The sequence shown here is derived from an EMBL/GenBank/DDBJ whole genome shotgun (WGS) entry which is preliminary data.</text>
</comment>
<evidence type="ECO:0000313" key="1">
    <source>
        <dbReference type="EMBL" id="KAL3309540.1"/>
    </source>
</evidence>
<dbReference type="EMBL" id="JBJKFK010003803">
    <property type="protein sequence ID" value="KAL3309540.1"/>
    <property type="molecule type" value="Genomic_DNA"/>
</dbReference>
<gene>
    <name evidence="1" type="ORF">Ciccas_011913</name>
</gene>
<proteinExistence type="predicted"/>